<feature type="compositionally biased region" description="Basic residues" evidence="1">
    <location>
        <begin position="247"/>
        <end position="256"/>
    </location>
</feature>
<dbReference type="GO" id="GO:0005634">
    <property type="term" value="C:nucleus"/>
    <property type="evidence" value="ECO:0007669"/>
    <property type="project" value="InterPro"/>
</dbReference>
<evidence type="ECO:0000256" key="1">
    <source>
        <dbReference type="SAM" id="MobiDB-lite"/>
    </source>
</evidence>
<keyword evidence="3" id="KW-1185">Reference proteome</keyword>
<comment type="caution">
    <text evidence="2">The sequence shown here is derived from an EMBL/GenBank/DDBJ whole genome shotgun (WGS) entry which is preliminary data.</text>
</comment>
<name>A0A9J6CR18_POLVA</name>
<evidence type="ECO:0000313" key="3">
    <source>
        <dbReference type="Proteomes" id="UP001107558"/>
    </source>
</evidence>
<feature type="region of interest" description="Disordered" evidence="1">
    <location>
        <begin position="217"/>
        <end position="256"/>
    </location>
</feature>
<feature type="compositionally biased region" description="Low complexity" evidence="1">
    <location>
        <begin position="228"/>
        <end position="245"/>
    </location>
</feature>
<dbReference type="EMBL" id="JADBJN010000001">
    <property type="protein sequence ID" value="KAG5684384.1"/>
    <property type="molecule type" value="Genomic_DNA"/>
</dbReference>
<sequence length="256" mass="30018">MFIFSFCIDPDDTLIMLATNTKEFFHEKITEEEIMDRVNESDSSIRLTIKKVLKLLKRKPDKFNISLRNENNLHFQFEYEIKSHQKSLDPVKLNFNMSKITSIEQIGQYFVRGLLKTLIEQNVKDDEERPYYNNSVSCLSIDNSFFSESNFQDLYKMIGIEIKEQQNSPDNKIIKEERESSATNERSSKISKSSRSLKRAVTEKEFVYDNSNISQEFKLEEESNQSTSSFSNKNVSSKNKINDNVKVPRKRPNVKF</sequence>
<dbReference type="Proteomes" id="UP001107558">
    <property type="component" value="Chromosome 1"/>
</dbReference>
<dbReference type="AlphaFoldDB" id="A0A9J6CR18"/>
<gene>
    <name evidence="2" type="ORF">PVAND_013619</name>
</gene>
<accession>A0A9J6CR18</accession>
<evidence type="ECO:0000313" key="2">
    <source>
        <dbReference type="EMBL" id="KAG5684384.1"/>
    </source>
</evidence>
<dbReference type="GO" id="GO:0006302">
    <property type="term" value="P:double-strand break repair"/>
    <property type="evidence" value="ECO:0007669"/>
    <property type="project" value="InterPro"/>
</dbReference>
<proteinExistence type="predicted"/>
<reference evidence="2" key="1">
    <citation type="submission" date="2021-03" db="EMBL/GenBank/DDBJ databases">
        <title>Chromosome level genome of the anhydrobiotic midge Polypedilum vanderplanki.</title>
        <authorList>
            <person name="Yoshida Y."/>
            <person name="Kikawada T."/>
            <person name="Gusev O."/>
        </authorList>
    </citation>
    <scope>NUCLEOTIDE SEQUENCE</scope>
    <source>
        <strain evidence="2">NIAS01</strain>
        <tissue evidence="2">Whole body or cell culture</tissue>
    </source>
</reference>
<feature type="region of interest" description="Disordered" evidence="1">
    <location>
        <begin position="169"/>
        <end position="200"/>
    </location>
</feature>
<organism evidence="2 3">
    <name type="scientific">Polypedilum vanderplanki</name>
    <name type="common">Sleeping chironomid midge</name>
    <dbReference type="NCBI Taxonomy" id="319348"/>
    <lineage>
        <taxon>Eukaryota</taxon>
        <taxon>Metazoa</taxon>
        <taxon>Ecdysozoa</taxon>
        <taxon>Arthropoda</taxon>
        <taxon>Hexapoda</taxon>
        <taxon>Insecta</taxon>
        <taxon>Pterygota</taxon>
        <taxon>Neoptera</taxon>
        <taxon>Endopterygota</taxon>
        <taxon>Diptera</taxon>
        <taxon>Nematocera</taxon>
        <taxon>Chironomoidea</taxon>
        <taxon>Chironomidae</taxon>
        <taxon>Chironominae</taxon>
        <taxon>Polypedilum</taxon>
        <taxon>Polypedilum</taxon>
    </lineage>
</organism>
<protein>
    <submittedName>
        <fullName evidence="2">Uncharacterized protein</fullName>
    </submittedName>
</protein>